<sequence>MEERLNREAKELQDQLQEEFDDPKIKVRWDIMNEAVHLVIMYGGNSDRTNVTAIAAVDWDWNDEEWNDEEFEFVIYNPDGWPINTGTIQLNEIPDHYPYSEVVRKYNLLQSEKEFKRYKKNMDRILTTLSTQLLGYKVEEPELLINKLLNKYKR</sequence>
<keyword evidence="2" id="KW-1185">Reference proteome</keyword>
<evidence type="ECO:0000313" key="2">
    <source>
        <dbReference type="Proteomes" id="UP000236316"/>
    </source>
</evidence>
<organism evidence="1">
    <name type="scientific">Orpheovirus IHUMI-LCC2</name>
    <dbReference type="NCBI Taxonomy" id="2023057"/>
    <lineage>
        <taxon>Viruses</taxon>
        <taxon>Varidnaviria</taxon>
        <taxon>Bamfordvirae</taxon>
        <taxon>Nucleocytoviricota</taxon>
        <taxon>Megaviricetes</taxon>
        <taxon>Pimascovirales</taxon>
        <taxon>Ocovirineae</taxon>
        <taxon>Orpheoviridae</taxon>
        <taxon>Alphaorpheovirus</taxon>
        <taxon>Alphaorpheovirus massiliense</taxon>
    </lineage>
</organism>
<dbReference type="GeneID" id="35382538"/>
<accession>A0A2I2L512</accession>
<dbReference type="Proteomes" id="UP000236316">
    <property type="component" value="Segment"/>
</dbReference>
<reference evidence="1" key="1">
    <citation type="submission" date="2017-08" db="EMBL/GenBank/DDBJ databases">
        <authorList>
            <consortium name="Urmite Genomes"/>
        </authorList>
    </citation>
    <scope>NUCLEOTIDE SEQUENCE [LARGE SCALE GENOMIC DNA]</scope>
    <source>
        <strain evidence="1">IHUMI-LCC2</strain>
    </source>
</reference>
<name>A0A2I2L512_9VIRU</name>
<dbReference type="KEGG" id="vg:35382538"/>
<dbReference type="RefSeq" id="YP_009448925.1">
    <property type="nucleotide sequence ID" value="NC_036594.1"/>
</dbReference>
<evidence type="ECO:0000313" key="1">
    <source>
        <dbReference type="EMBL" id="SNW62623.1"/>
    </source>
</evidence>
<gene>
    <name evidence="1" type="ORF">ORPV_719</name>
</gene>
<protein>
    <submittedName>
        <fullName evidence="1">Uncharacterized protein</fullName>
    </submittedName>
</protein>
<proteinExistence type="predicted"/>
<dbReference type="EMBL" id="LT906555">
    <property type="protein sequence ID" value="SNW62623.1"/>
    <property type="molecule type" value="Genomic_DNA"/>
</dbReference>